<organism evidence="1 2">
    <name type="scientific">Pseudomassariella vexata</name>
    <dbReference type="NCBI Taxonomy" id="1141098"/>
    <lineage>
        <taxon>Eukaryota</taxon>
        <taxon>Fungi</taxon>
        <taxon>Dikarya</taxon>
        <taxon>Ascomycota</taxon>
        <taxon>Pezizomycotina</taxon>
        <taxon>Sordariomycetes</taxon>
        <taxon>Xylariomycetidae</taxon>
        <taxon>Amphisphaeriales</taxon>
        <taxon>Pseudomassariaceae</taxon>
        <taxon>Pseudomassariella</taxon>
    </lineage>
</organism>
<dbReference type="PANTHER" id="PTHR40260:SF2">
    <property type="entry name" value="BLR8190 PROTEIN"/>
    <property type="match status" value="1"/>
</dbReference>
<evidence type="ECO:0000313" key="2">
    <source>
        <dbReference type="Proteomes" id="UP000193689"/>
    </source>
</evidence>
<dbReference type="RefSeq" id="XP_040719560.1">
    <property type="nucleotide sequence ID" value="XM_040862851.1"/>
</dbReference>
<accession>A0A1Y2EDH9</accession>
<dbReference type="EMBL" id="MCFJ01000002">
    <property type="protein sequence ID" value="ORY69610.1"/>
    <property type="molecule type" value="Genomic_DNA"/>
</dbReference>
<gene>
    <name evidence="1" type="ORF">BCR38DRAFT_471088</name>
</gene>
<name>A0A1Y2EDH9_9PEZI</name>
<dbReference type="OrthoDB" id="4892971at2759"/>
<dbReference type="Gene3D" id="3.30.70.100">
    <property type="match status" value="1"/>
</dbReference>
<evidence type="ECO:0008006" key="3">
    <source>
        <dbReference type="Google" id="ProtNLM"/>
    </source>
</evidence>
<reference evidence="1 2" key="1">
    <citation type="submission" date="2016-07" db="EMBL/GenBank/DDBJ databases">
        <title>Pervasive Adenine N6-methylation of Active Genes in Fungi.</title>
        <authorList>
            <consortium name="DOE Joint Genome Institute"/>
            <person name="Mondo S.J."/>
            <person name="Dannebaum R.O."/>
            <person name="Kuo R.C."/>
            <person name="Labutti K."/>
            <person name="Haridas S."/>
            <person name="Kuo A."/>
            <person name="Salamov A."/>
            <person name="Ahrendt S.R."/>
            <person name="Lipzen A."/>
            <person name="Sullivan W."/>
            <person name="Andreopoulos W.B."/>
            <person name="Clum A."/>
            <person name="Lindquist E."/>
            <person name="Daum C."/>
            <person name="Ramamoorthy G.K."/>
            <person name="Gryganskyi A."/>
            <person name="Culley D."/>
            <person name="Magnuson J.K."/>
            <person name="James T.Y."/>
            <person name="O'Malley M.A."/>
            <person name="Stajich J.E."/>
            <person name="Spatafora J.W."/>
            <person name="Visel A."/>
            <person name="Grigoriev I.V."/>
        </authorList>
    </citation>
    <scope>NUCLEOTIDE SEQUENCE [LARGE SCALE GENOMIC DNA]</scope>
    <source>
        <strain evidence="1 2">CBS 129021</strain>
    </source>
</reference>
<comment type="caution">
    <text evidence="1">The sequence shown here is derived from an EMBL/GenBank/DDBJ whole genome shotgun (WGS) entry which is preliminary data.</text>
</comment>
<dbReference type="AlphaFoldDB" id="A0A1Y2EDH9"/>
<sequence>MPATLITAYEPGSNVNLDYYINTHMPRAFAGFQPYCKRWKVVQAAPAPGMEHPFEVMTLAEFDKVEDIWAAYAAEEFKPVAQWIVDDLTNYAQKKPLVWVVDEKGSGPSSS</sequence>
<proteinExistence type="predicted"/>
<dbReference type="Proteomes" id="UP000193689">
    <property type="component" value="Unassembled WGS sequence"/>
</dbReference>
<dbReference type="InParanoid" id="A0A1Y2EDH9"/>
<evidence type="ECO:0000313" key="1">
    <source>
        <dbReference type="EMBL" id="ORY69610.1"/>
    </source>
</evidence>
<dbReference type="InterPro" id="IPR011008">
    <property type="entry name" value="Dimeric_a/b-barrel"/>
</dbReference>
<dbReference type="PANTHER" id="PTHR40260">
    <property type="entry name" value="BLR8190 PROTEIN"/>
    <property type="match status" value="1"/>
</dbReference>
<keyword evidence="2" id="KW-1185">Reference proteome</keyword>
<dbReference type="SUPFAM" id="SSF54909">
    <property type="entry name" value="Dimeric alpha+beta barrel"/>
    <property type="match status" value="1"/>
</dbReference>
<dbReference type="GeneID" id="63779063"/>
<protein>
    <recommendedName>
        <fullName evidence="3">EthD domain-containing protein</fullName>
    </recommendedName>
</protein>